<dbReference type="Proteomes" id="UP000275232">
    <property type="component" value="Unassembled WGS sequence"/>
</dbReference>
<protein>
    <submittedName>
        <fullName evidence="2">DsbA family oxidoreductase</fullName>
    </submittedName>
</protein>
<dbReference type="PANTHER" id="PTHR13887:SF41">
    <property type="entry name" value="THIOREDOXIN SUPERFAMILY PROTEIN"/>
    <property type="match status" value="1"/>
</dbReference>
<comment type="caution">
    <text evidence="2">The sequence shown here is derived from an EMBL/GenBank/DDBJ whole genome shotgun (WGS) entry which is preliminary data.</text>
</comment>
<dbReference type="GO" id="GO:0016491">
    <property type="term" value="F:oxidoreductase activity"/>
    <property type="evidence" value="ECO:0007669"/>
    <property type="project" value="InterPro"/>
</dbReference>
<sequence>MKTPVIIDIWSDVMCPWCVIGYRALIRGIEQGDLAIEPTIRWMPFELNPDTPPQGWSQADHVREVYGRGPDDLERMRGEIAEVARQLGFPMDYAGKGEAPEPMMRNSFAAHCLLRHALRTGGPDAQTRLAEALFAAHFQQRLDVADTSVLLDIAQDAGIERTEAAAALEDETLAATVRAEEEKGRNSGITAVPTFIVNGKYVVQGAQAPAAYAEALRQVVDLETGDTTC</sequence>
<accession>A0A3N5CVX7</accession>
<evidence type="ECO:0000259" key="1">
    <source>
        <dbReference type="Pfam" id="PF01323"/>
    </source>
</evidence>
<organism evidence="2 3">
    <name type="scientific">Aurantiacibacter spongiae</name>
    <dbReference type="NCBI Taxonomy" id="2488860"/>
    <lineage>
        <taxon>Bacteria</taxon>
        <taxon>Pseudomonadati</taxon>
        <taxon>Pseudomonadota</taxon>
        <taxon>Alphaproteobacteria</taxon>
        <taxon>Sphingomonadales</taxon>
        <taxon>Erythrobacteraceae</taxon>
        <taxon>Aurantiacibacter</taxon>
    </lineage>
</organism>
<name>A0A3N5CVX7_9SPHN</name>
<dbReference type="CDD" id="cd03024">
    <property type="entry name" value="DsbA_FrnE"/>
    <property type="match status" value="1"/>
</dbReference>
<gene>
    <name evidence="2" type="ORF">EG799_03565</name>
</gene>
<dbReference type="SUPFAM" id="SSF52833">
    <property type="entry name" value="Thioredoxin-like"/>
    <property type="match status" value="1"/>
</dbReference>
<dbReference type="InterPro" id="IPR036249">
    <property type="entry name" value="Thioredoxin-like_sf"/>
</dbReference>
<dbReference type="Pfam" id="PF01323">
    <property type="entry name" value="DSBA"/>
    <property type="match status" value="1"/>
</dbReference>
<dbReference type="InterPro" id="IPR001853">
    <property type="entry name" value="DSBA-like_thioredoxin_dom"/>
</dbReference>
<dbReference type="EMBL" id="RPFZ01000001">
    <property type="protein sequence ID" value="RPF70799.1"/>
    <property type="molecule type" value="Genomic_DNA"/>
</dbReference>
<dbReference type="PANTHER" id="PTHR13887">
    <property type="entry name" value="GLUTATHIONE S-TRANSFERASE KAPPA"/>
    <property type="match status" value="1"/>
</dbReference>
<reference evidence="2 3" key="1">
    <citation type="submission" date="2018-11" db="EMBL/GenBank/DDBJ databases">
        <title>Erythrobacter spongiae sp. nov., isolated from a marine sponge.</title>
        <authorList>
            <person name="Zhuang L."/>
            <person name="Luo L."/>
        </authorList>
    </citation>
    <scope>NUCLEOTIDE SEQUENCE [LARGE SCALE GENOMIC DNA]</scope>
    <source>
        <strain evidence="2 3">HN-E23</strain>
    </source>
</reference>
<evidence type="ECO:0000313" key="2">
    <source>
        <dbReference type="EMBL" id="RPF70799.1"/>
    </source>
</evidence>
<dbReference type="RefSeq" id="WP_123878619.1">
    <property type="nucleotide sequence ID" value="NZ_RPFZ01000001.1"/>
</dbReference>
<dbReference type="OrthoDB" id="9799122at2"/>
<keyword evidence="3" id="KW-1185">Reference proteome</keyword>
<dbReference type="AlphaFoldDB" id="A0A3N5CVX7"/>
<dbReference type="Gene3D" id="3.40.30.10">
    <property type="entry name" value="Glutaredoxin"/>
    <property type="match status" value="1"/>
</dbReference>
<evidence type="ECO:0000313" key="3">
    <source>
        <dbReference type="Proteomes" id="UP000275232"/>
    </source>
</evidence>
<feature type="domain" description="DSBA-like thioredoxin" evidence="1">
    <location>
        <begin position="7"/>
        <end position="216"/>
    </location>
</feature>
<proteinExistence type="predicted"/>